<evidence type="ECO:0000313" key="2">
    <source>
        <dbReference type="EMBL" id="MBW85608.1"/>
    </source>
</evidence>
<dbReference type="EMBL" id="GGEC01005125">
    <property type="protein sequence ID" value="MBW85608.1"/>
    <property type="molecule type" value="Transcribed_RNA"/>
</dbReference>
<sequence length="52" mass="5965">MLLVKIAVLMLYNIRFTLLYQFSSNTVCGYIFLFVIVFLVNQTIVFGNLLAS</sequence>
<organism evidence="2">
    <name type="scientific">Rhizophora mucronata</name>
    <name type="common">Asiatic mangrove</name>
    <dbReference type="NCBI Taxonomy" id="61149"/>
    <lineage>
        <taxon>Eukaryota</taxon>
        <taxon>Viridiplantae</taxon>
        <taxon>Streptophyta</taxon>
        <taxon>Embryophyta</taxon>
        <taxon>Tracheophyta</taxon>
        <taxon>Spermatophyta</taxon>
        <taxon>Magnoliopsida</taxon>
        <taxon>eudicotyledons</taxon>
        <taxon>Gunneridae</taxon>
        <taxon>Pentapetalae</taxon>
        <taxon>rosids</taxon>
        <taxon>fabids</taxon>
        <taxon>Malpighiales</taxon>
        <taxon>Rhizophoraceae</taxon>
        <taxon>Rhizophora</taxon>
    </lineage>
</organism>
<feature type="transmembrane region" description="Helical" evidence="1">
    <location>
        <begin position="29"/>
        <end position="51"/>
    </location>
</feature>
<accession>A0A2P2IWN1</accession>
<reference evidence="2" key="1">
    <citation type="submission" date="2018-02" db="EMBL/GenBank/DDBJ databases">
        <title>Rhizophora mucronata_Transcriptome.</title>
        <authorList>
            <person name="Meera S.P."/>
            <person name="Sreeshan A."/>
            <person name="Augustine A."/>
        </authorList>
    </citation>
    <scope>NUCLEOTIDE SEQUENCE</scope>
    <source>
        <tissue evidence="2">Leaf</tissue>
    </source>
</reference>
<name>A0A2P2IWN1_RHIMU</name>
<dbReference type="AlphaFoldDB" id="A0A2P2IWN1"/>
<protein>
    <submittedName>
        <fullName evidence="2">Uncharacterized protein</fullName>
    </submittedName>
</protein>
<keyword evidence="1" id="KW-1133">Transmembrane helix</keyword>
<keyword evidence="1" id="KW-0472">Membrane</keyword>
<proteinExistence type="predicted"/>
<feature type="transmembrane region" description="Helical" evidence="1">
    <location>
        <begin position="7"/>
        <end position="23"/>
    </location>
</feature>
<evidence type="ECO:0000256" key="1">
    <source>
        <dbReference type="SAM" id="Phobius"/>
    </source>
</evidence>
<keyword evidence="1" id="KW-0812">Transmembrane</keyword>